<feature type="domain" description="Reverse transcriptase Ty1/copia-type" evidence="1">
    <location>
        <begin position="13"/>
        <end position="73"/>
    </location>
</feature>
<keyword evidence="3" id="KW-1185">Reference proteome</keyword>
<dbReference type="InterPro" id="IPR013103">
    <property type="entry name" value="RVT_2"/>
</dbReference>
<gene>
    <name evidence="2" type="ORF">KK1_001437</name>
</gene>
<dbReference type="Pfam" id="PF07727">
    <property type="entry name" value="RVT_2"/>
    <property type="match status" value="1"/>
</dbReference>
<reference evidence="2 3" key="1">
    <citation type="journal article" date="2012" name="Nat. Biotechnol.">
        <title>Draft genome sequence of pigeonpea (Cajanus cajan), an orphan legume crop of resource-poor farmers.</title>
        <authorList>
            <person name="Varshney R.K."/>
            <person name="Chen W."/>
            <person name="Li Y."/>
            <person name="Bharti A.K."/>
            <person name="Saxena R.K."/>
            <person name="Schlueter J.A."/>
            <person name="Donoghue M.T."/>
            <person name="Azam S."/>
            <person name="Fan G."/>
            <person name="Whaley A.M."/>
            <person name="Farmer A.D."/>
            <person name="Sheridan J."/>
            <person name="Iwata A."/>
            <person name="Tuteja R."/>
            <person name="Penmetsa R.V."/>
            <person name="Wu W."/>
            <person name="Upadhyaya H.D."/>
            <person name="Yang S.P."/>
            <person name="Shah T."/>
            <person name="Saxena K.B."/>
            <person name="Michael T."/>
            <person name="McCombie W.R."/>
            <person name="Yang B."/>
            <person name="Zhang G."/>
            <person name="Yang H."/>
            <person name="Wang J."/>
            <person name="Spillane C."/>
            <person name="Cook D.R."/>
            <person name="May G.D."/>
            <person name="Xu X."/>
            <person name="Jackson S.A."/>
        </authorList>
    </citation>
    <scope>NUCLEOTIDE SEQUENCE [LARGE SCALE GENOMIC DNA]</scope>
    <source>
        <strain evidence="3">cv. Asha</strain>
    </source>
</reference>
<evidence type="ECO:0000259" key="1">
    <source>
        <dbReference type="Pfam" id="PF07727"/>
    </source>
</evidence>
<evidence type="ECO:0000313" key="3">
    <source>
        <dbReference type="Proteomes" id="UP000075243"/>
    </source>
</evidence>
<dbReference type="STRING" id="3821.A0A151SK82"/>
<proteinExistence type="predicted"/>
<dbReference type="AlphaFoldDB" id="A0A151SK82"/>
<dbReference type="Proteomes" id="UP000075243">
    <property type="component" value="Chromosome 11"/>
</dbReference>
<name>A0A151SK82_CAJCA</name>
<sequence>EAMQVEMTSLMKNQTWDIIATPPTVKPIGCKWVFKIKRRPKKSVERYKARLVAKGYSQIEGIDYLETFSPIVNGYSSSRSCFGIHSQLGLATT</sequence>
<feature type="non-terminal residue" evidence="2">
    <location>
        <position position="1"/>
    </location>
</feature>
<evidence type="ECO:0000313" key="2">
    <source>
        <dbReference type="EMBL" id="KYP55230.1"/>
    </source>
</evidence>
<accession>A0A151SK82</accession>
<protein>
    <submittedName>
        <fullName evidence="2">Retrovirus-related Pol polyprotein from transposon TNT 1-94</fullName>
    </submittedName>
</protein>
<organism evidence="2 3">
    <name type="scientific">Cajanus cajan</name>
    <name type="common">Pigeon pea</name>
    <name type="synonym">Cajanus indicus</name>
    <dbReference type="NCBI Taxonomy" id="3821"/>
    <lineage>
        <taxon>Eukaryota</taxon>
        <taxon>Viridiplantae</taxon>
        <taxon>Streptophyta</taxon>
        <taxon>Embryophyta</taxon>
        <taxon>Tracheophyta</taxon>
        <taxon>Spermatophyta</taxon>
        <taxon>Magnoliopsida</taxon>
        <taxon>eudicotyledons</taxon>
        <taxon>Gunneridae</taxon>
        <taxon>Pentapetalae</taxon>
        <taxon>rosids</taxon>
        <taxon>fabids</taxon>
        <taxon>Fabales</taxon>
        <taxon>Fabaceae</taxon>
        <taxon>Papilionoideae</taxon>
        <taxon>50 kb inversion clade</taxon>
        <taxon>NPAAA clade</taxon>
        <taxon>indigoferoid/millettioid clade</taxon>
        <taxon>Phaseoleae</taxon>
        <taxon>Cajanus</taxon>
    </lineage>
</organism>
<dbReference type="Gramene" id="C.cajan_01403.t">
    <property type="protein sequence ID" value="C.cajan_01403.t.cds1"/>
    <property type="gene ID" value="C.cajan_01403"/>
</dbReference>
<dbReference type="EMBL" id="CM003613">
    <property type="protein sequence ID" value="KYP55230.1"/>
    <property type="molecule type" value="Genomic_DNA"/>
</dbReference>